<dbReference type="InterPro" id="IPR004843">
    <property type="entry name" value="Calcineurin-like_PHP"/>
</dbReference>
<dbReference type="GO" id="GO:0009245">
    <property type="term" value="P:lipid A biosynthetic process"/>
    <property type="evidence" value="ECO:0007669"/>
    <property type="project" value="TreeGrafter"/>
</dbReference>
<evidence type="ECO:0000259" key="6">
    <source>
        <dbReference type="Pfam" id="PF00149"/>
    </source>
</evidence>
<dbReference type="PANTHER" id="PTHR34990">
    <property type="entry name" value="UDP-2,3-DIACYLGLUCOSAMINE HYDROLASE-RELATED"/>
    <property type="match status" value="1"/>
</dbReference>
<dbReference type="InterPro" id="IPR029052">
    <property type="entry name" value="Metallo-depent_PP-like"/>
</dbReference>
<dbReference type="GO" id="GO:0016020">
    <property type="term" value="C:membrane"/>
    <property type="evidence" value="ECO:0007669"/>
    <property type="project" value="GOC"/>
</dbReference>
<evidence type="ECO:0000256" key="4">
    <source>
        <dbReference type="ARBA" id="ARBA00023136"/>
    </source>
</evidence>
<sequence>MHTPLLHCRTLFLSDLHLGSKACQAEKVLALLQHSQCESLYLIGDIVDFWAQKKQRFWPASHHQVIRQLAKMAANGVSITYLPGNHDGVLREFCHGELLGIRMRRRHIHRTANGKRYLLTHGDEFDHAVLLSRFQAVLGDHGYEWLLWLNRVYNRVRSWQGKGYYSLATQVKSRIKGANEAVKRYRQAALDEAKRQGLDGIICGHIHCPEQMEQDQVEYLNTGDWLESFSAVAEDHQGRLQLLTQAQWQPVQQAKVA</sequence>
<dbReference type="GO" id="GO:0046872">
    <property type="term" value="F:metal ion binding"/>
    <property type="evidence" value="ECO:0007669"/>
    <property type="project" value="UniProtKB-KW"/>
</dbReference>
<dbReference type="InterPro" id="IPR043461">
    <property type="entry name" value="LpxH-like"/>
</dbReference>
<evidence type="ECO:0000256" key="5">
    <source>
        <dbReference type="ARBA" id="ARBA00023211"/>
    </source>
</evidence>
<keyword evidence="8" id="KW-1185">Reference proteome</keyword>
<dbReference type="CDD" id="cd07398">
    <property type="entry name" value="MPP_YbbF-LpxH"/>
    <property type="match status" value="1"/>
</dbReference>
<dbReference type="GO" id="GO:0008758">
    <property type="term" value="F:UDP-2,3-diacylglucosamine hydrolase activity"/>
    <property type="evidence" value="ECO:0007669"/>
    <property type="project" value="TreeGrafter"/>
</dbReference>
<protein>
    <submittedName>
        <fullName evidence="7">UDP-2,3-diacylglucosamine pyrophosphatase LpxH</fullName>
    </submittedName>
</protein>
<keyword evidence="3" id="KW-0479">Metal-binding</keyword>
<evidence type="ECO:0000256" key="3">
    <source>
        <dbReference type="ARBA" id="ARBA00022723"/>
    </source>
</evidence>
<dbReference type="Pfam" id="PF00149">
    <property type="entry name" value="Metallophos"/>
    <property type="match status" value="1"/>
</dbReference>
<organism evidence="7 8">
    <name type="scientific">Ferrimonas marina</name>
    <dbReference type="NCBI Taxonomy" id="299255"/>
    <lineage>
        <taxon>Bacteria</taxon>
        <taxon>Pseudomonadati</taxon>
        <taxon>Pseudomonadota</taxon>
        <taxon>Gammaproteobacteria</taxon>
        <taxon>Alteromonadales</taxon>
        <taxon>Ferrimonadaceae</taxon>
        <taxon>Ferrimonas</taxon>
    </lineage>
</organism>
<proteinExistence type="predicted"/>
<dbReference type="AlphaFoldDB" id="A0A1M5QY68"/>
<feature type="domain" description="Calcineurin-like phosphoesterase" evidence="6">
    <location>
        <begin position="9"/>
        <end position="209"/>
    </location>
</feature>
<evidence type="ECO:0000256" key="2">
    <source>
        <dbReference type="ARBA" id="ARBA00022519"/>
    </source>
</evidence>
<keyword evidence="5" id="KW-0464">Manganese</keyword>
<gene>
    <name evidence="7" type="ORF">SAMN02745129_1397</name>
</gene>
<dbReference type="Proteomes" id="UP000184268">
    <property type="component" value="Unassembled WGS sequence"/>
</dbReference>
<dbReference type="RefSeq" id="WP_067657986.1">
    <property type="nucleotide sequence ID" value="NZ_FQXG01000002.1"/>
</dbReference>
<keyword evidence="2" id="KW-0997">Cell inner membrane</keyword>
<evidence type="ECO:0000313" key="7">
    <source>
        <dbReference type="EMBL" id="SHH18710.1"/>
    </source>
</evidence>
<name>A0A1M5QY68_9GAMM</name>
<dbReference type="PANTHER" id="PTHR34990:SF2">
    <property type="entry name" value="BLL8164 PROTEIN"/>
    <property type="match status" value="1"/>
</dbReference>
<reference evidence="7 8" key="1">
    <citation type="submission" date="2016-11" db="EMBL/GenBank/DDBJ databases">
        <authorList>
            <person name="Jaros S."/>
            <person name="Januszkiewicz K."/>
            <person name="Wedrychowicz H."/>
        </authorList>
    </citation>
    <scope>NUCLEOTIDE SEQUENCE [LARGE SCALE GENOMIC DNA]</scope>
    <source>
        <strain evidence="7 8">DSM 16917</strain>
    </source>
</reference>
<dbReference type="EMBL" id="FQXG01000002">
    <property type="protein sequence ID" value="SHH18710.1"/>
    <property type="molecule type" value="Genomic_DNA"/>
</dbReference>
<accession>A0A1M5QY68</accession>
<keyword evidence="4" id="KW-0472">Membrane</keyword>
<dbReference type="Gene3D" id="3.60.21.10">
    <property type="match status" value="1"/>
</dbReference>
<evidence type="ECO:0000313" key="8">
    <source>
        <dbReference type="Proteomes" id="UP000184268"/>
    </source>
</evidence>
<evidence type="ECO:0000256" key="1">
    <source>
        <dbReference type="ARBA" id="ARBA00022475"/>
    </source>
</evidence>
<dbReference type="SUPFAM" id="SSF56300">
    <property type="entry name" value="Metallo-dependent phosphatases"/>
    <property type="match status" value="1"/>
</dbReference>
<dbReference type="STRING" id="299255.SAMN02745129_1397"/>
<dbReference type="OrthoDB" id="9802481at2"/>
<keyword evidence="1" id="KW-1003">Cell membrane</keyword>